<dbReference type="OrthoDB" id="265974at2"/>
<dbReference type="GO" id="GO:0016788">
    <property type="term" value="F:hydrolase activity, acting on ester bonds"/>
    <property type="evidence" value="ECO:0007669"/>
    <property type="project" value="UniProtKB-ARBA"/>
</dbReference>
<evidence type="ECO:0000313" key="2">
    <source>
        <dbReference type="EMBL" id="EAQ79200.1"/>
    </source>
</evidence>
<dbReference type="STRING" id="314230.DSM3645_26294"/>
<proteinExistence type="predicted"/>
<sequence length="345" mass="38174">MPTGEMLDWGLLYNIPPEFLSMLASLSNGLLWVAAIALFFPIPNVAQGAEPAADVRTVRLLTIGNSFADNACTYLPEIFQADPTAELFLKKANLGGCTLQRHWNNAAAAVTGQGGKEYRLVRDGKRESASLQQMLAAEPWDVITLQQASSDSWRPDTYHPSVDNLVAMIGKAAPQAKIAFHQTWAYRTDAPLLAQWKISQAEMYQQLTDAYGQVAEKFQTPVIPSGAAIQAYRQRPDRQYAVDNDFNFQSPPAQGLPRQENSLVVGWYRDQGKGKLKLDPKHMNERGKYLLGAVWYEALIGHDIRKNDFAPQGIPADELKVLQAIAHDTVASFQQPAVPLTALQK</sequence>
<gene>
    <name evidence="2" type="ORF">DSM3645_26294</name>
</gene>
<organism evidence="2 3">
    <name type="scientific">Blastopirellula marina DSM 3645</name>
    <dbReference type="NCBI Taxonomy" id="314230"/>
    <lineage>
        <taxon>Bacteria</taxon>
        <taxon>Pseudomonadati</taxon>
        <taxon>Planctomycetota</taxon>
        <taxon>Planctomycetia</taxon>
        <taxon>Pirellulales</taxon>
        <taxon>Pirellulaceae</taxon>
        <taxon>Blastopirellula</taxon>
    </lineage>
</organism>
<protein>
    <recommendedName>
        <fullName evidence="1">DUF4886 domain-containing protein</fullName>
    </recommendedName>
</protein>
<dbReference type="HOGENOM" id="CLU_081284_0_0_0"/>
<dbReference type="eggNOG" id="COG2755">
    <property type="taxonomic scope" value="Bacteria"/>
</dbReference>
<comment type="caution">
    <text evidence="2">The sequence shown here is derived from an EMBL/GenBank/DDBJ whole genome shotgun (WGS) entry which is preliminary data.</text>
</comment>
<name>A3ZWH2_9BACT</name>
<feature type="domain" description="DUF4886" evidence="1">
    <location>
        <begin position="60"/>
        <end position="247"/>
    </location>
</feature>
<dbReference type="AlphaFoldDB" id="A3ZWH2"/>
<dbReference type="SUPFAM" id="SSF52266">
    <property type="entry name" value="SGNH hydrolase"/>
    <property type="match status" value="1"/>
</dbReference>
<dbReference type="Proteomes" id="UP000004358">
    <property type="component" value="Unassembled WGS sequence"/>
</dbReference>
<evidence type="ECO:0000259" key="1">
    <source>
        <dbReference type="Pfam" id="PF16227"/>
    </source>
</evidence>
<dbReference type="Gene3D" id="3.40.50.1110">
    <property type="entry name" value="SGNH hydrolase"/>
    <property type="match status" value="1"/>
</dbReference>
<evidence type="ECO:0000313" key="3">
    <source>
        <dbReference type="Proteomes" id="UP000004358"/>
    </source>
</evidence>
<dbReference type="EMBL" id="AANZ01000015">
    <property type="protein sequence ID" value="EAQ79200.1"/>
    <property type="molecule type" value="Genomic_DNA"/>
</dbReference>
<dbReference type="InterPro" id="IPR032616">
    <property type="entry name" value="DUF4886"/>
</dbReference>
<accession>A3ZWH2</accession>
<reference evidence="2 3" key="1">
    <citation type="submission" date="2006-02" db="EMBL/GenBank/DDBJ databases">
        <authorList>
            <person name="Amann R."/>
            <person name="Ferriera S."/>
            <person name="Johnson J."/>
            <person name="Kravitz S."/>
            <person name="Halpern A."/>
            <person name="Remington K."/>
            <person name="Beeson K."/>
            <person name="Tran B."/>
            <person name="Rogers Y.-H."/>
            <person name="Friedman R."/>
            <person name="Venter J.C."/>
        </authorList>
    </citation>
    <scope>NUCLEOTIDE SEQUENCE [LARGE SCALE GENOMIC DNA]</scope>
    <source>
        <strain evidence="2 3">DSM 3645</strain>
    </source>
</reference>
<dbReference type="InterPro" id="IPR036514">
    <property type="entry name" value="SGNH_hydro_sf"/>
</dbReference>
<dbReference type="Pfam" id="PF16227">
    <property type="entry name" value="DUF4886"/>
    <property type="match status" value="1"/>
</dbReference>